<comment type="caution">
    <text evidence="1">The sequence shown here is derived from an EMBL/GenBank/DDBJ whole genome shotgun (WGS) entry which is preliminary data.</text>
</comment>
<dbReference type="RefSeq" id="WP_313513048.1">
    <property type="nucleotide sequence ID" value="NZ_CAUTRP010000004.1"/>
</dbReference>
<gene>
    <name evidence="1" type="ORF">DCL06_07530</name>
</gene>
<organism evidence="1 2">
    <name type="scientific">Corynebacterium variabile</name>
    <dbReference type="NCBI Taxonomy" id="1727"/>
    <lineage>
        <taxon>Bacteria</taxon>
        <taxon>Bacillati</taxon>
        <taxon>Actinomycetota</taxon>
        <taxon>Actinomycetes</taxon>
        <taxon>Mycobacteriales</taxon>
        <taxon>Corynebacteriaceae</taxon>
        <taxon>Corynebacterium</taxon>
    </lineage>
</organism>
<proteinExistence type="predicted"/>
<protein>
    <recommendedName>
        <fullName evidence="3">FCS-type domain-containing protein</fullName>
    </recommendedName>
</protein>
<dbReference type="Proteomes" id="UP000260925">
    <property type="component" value="Unassembled WGS sequence"/>
</dbReference>
<evidence type="ECO:0008006" key="3">
    <source>
        <dbReference type="Google" id="ProtNLM"/>
    </source>
</evidence>
<name>A0A3B9QVM8_9CORY</name>
<sequence length="133" mass="14516">MLPHIPESSHRRAEDAQHCAWCGREIVQTGSGRRRRYCGQSCRQRAYEQRRDLAGTTVPADALILPRSAAEDLTDRLFELRCGAEDIAAAVKAGEDPADISELCRELVALARAAEKIRGRVDDARGAGDAGDT</sequence>
<evidence type="ECO:0000313" key="1">
    <source>
        <dbReference type="EMBL" id="HAF72724.1"/>
    </source>
</evidence>
<dbReference type="AlphaFoldDB" id="A0A3B9QVM8"/>
<accession>A0A3B9QVM8</accession>
<dbReference type="EMBL" id="DMDD01000174">
    <property type="protein sequence ID" value="HAF72724.1"/>
    <property type="molecule type" value="Genomic_DNA"/>
</dbReference>
<evidence type="ECO:0000313" key="2">
    <source>
        <dbReference type="Proteomes" id="UP000260925"/>
    </source>
</evidence>
<reference evidence="1 2" key="1">
    <citation type="journal article" date="2018" name="Nat. Biotechnol.">
        <title>A standardized bacterial taxonomy based on genome phylogeny substantially revises the tree of life.</title>
        <authorList>
            <person name="Parks D.H."/>
            <person name="Chuvochina M."/>
            <person name="Waite D.W."/>
            <person name="Rinke C."/>
            <person name="Skarshewski A."/>
            <person name="Chaumeil P.A."/>
            <person name="Hugenholtz P."/>
        </authorList>
    </citation>
    <scope>NUCLEOTIDE SEQUENCE [LARGE SCALE GENOMIC DNA]</scope>
    <source>
        <strain evidence="1">UBA9851</strain>
    </source>
</reference>